<dbReference type="SUPFAM" id="SSF48225">
    <property type="entry name" value="Seven-hairpin glycosidases"/>
    <property type="match status" value="1"/>
</dbReference>
<evidence type="ECO:0000256" key="3">
    <source>
        <dbReference type="ARBA" id="ARBA00007658"/>
    </source>
</evidence>
<reference evidence="8 9" key="1">
    <citation type="submission" date="2024-04" db="EMBL/GenBank/DDBJ databases">
        <title>Complete genome sequence of Fusarium acuminatum.</title>
        <authorList>
            <person name="Lan B."/>
        </authorList>
    </citation>
    <scope>NUCLEOTIDE SEQUENCE [LARGE SCALE GENOMIC DNA]</scope>
    <source>
        <strain evidence="8">1A</strain>
    </source>
</reference>
<feature type="compositionally biased region" description="Basic and acidic residues" evidence="6">
    <location>
        <begin position="121"/>
        <end position="150"/>
    </location>
</feature>
<keyword evidence="5" id="KW-1015">Disulfide bond</keyword>
<comment type="cofactor">
    <cofactor evidence="1">
        <name>Ca(2+)</name>
        <dbReference type="ChEBI" id="CHEBI:29108"/>
    </cofactor>
</comment>
<evidence type="ECO:0000313" key="9">
    <source>
        <dbReference type="Proteomes" id="UP001489902"/>
    </source>
</evidence>
<evidence type="ECO:0000256" key="1">
    <source>
        <dbReference type="ARBA" id="ARBA00001913"/>
    </source>
</evidence>
<evidence type="ECO:0000313" key="8">
    <source>
        <dbReference type="EMBL" id="WZH46402.1"/>
    </source>
</evidence>
<dbReference type="InterPro" id="IPR001382">
    <property type="entry name" value="Glyco_hydro_47"/>
</dbReference>
<dbReference type="Gene3D" id="1.50.10.10">
    <property type="match status" value="2"/>
</dbReference>
<keyword evidence="7" id="KW-1133">Transmembrane helix</keyword>
<feature type="compositionally biased region" description="Basic and acidic residues" evidence="6">
    <location>
        <begin position="330"/>
        <end position="348"/>
    </location>
</feature>
<feature type="compositionally biased region" description="Basic and acidic residues" evidence="6">
    <location>
        <begin position="638"/>
        <end position="675"/>
    </location>
</feature>
<dbReference type="InterPro" id="IPR012341">
    <property type="entry name" value="6hp_glycosidase-like_sf"/>
</dbReference>
<feature type="region of interest" description="Disordered" evidence="6">
    <location>
        <begin position="283"/>
        <end position="380"/>
    </location>
</feature>
<dbReference type="PANTHER" id="PTHR11742">
    <property type="entry name" value="MANNOSYL-OLIGOSACCHARIDE ALPHA-1,2-MANNOSIDASE-RELATED"/>
    <property type="match status" value="1"/>
</dbReference>
<feature type="region of interest" description="Disordered" evidence="6">
    <location>
        <begin position="39"/>
        <end position="207"/>
    </location>
</feature>
<evidence type="ECO:0000256" key="2">
    <source>
        <dbReference type="ARBA" id="ARBA00004922"/>
    </source>
</evidence>
<evidence type="ECO:0000256" key="4">
    <source>
        <dbReference type="ARBA" id="ARBA00022801"/>
    </source>
</evidence>
<feature type="compositionally biased region" description="Polar residues" evidence="6">
    <location>
        <begin position="558"/>
        <end position="567"/>
    </location>
</feature>
<dbReference type="EMBL" id="CP151263">
    <property type="protein sequence ID" value="WZH46402.1"/>
    <property type="molecule type" value="Genomic_DNA"/>
</dbReference>
<feature type="compositionally biased region" description="Polar residues" evidence="6">
    <location>
        <begin position="285"/>
        <end position="308"/>
    </location>
</feature>
<name>A0ABZ2X2T8_9HYPO</name>
<evidence type="ECO:0000256" key="6">
    <source>
        <dbReference type="SAM" id="MobiDB-lite"/>
    </source>
</evidence>
<keyword evidence="4 8" id="KW-0378">Hydrolase</keyword>
<comment type="similarity">
    <text evidence="3">Belongs to the glycosyl hydrolase 47 family.</text>
</comment>
<dbReference type="Proteomes" id="UP001489902">
    <property type="component" value="Chromosome 4"/>
</dbReference>
<protein>
    <submittedName>
        <fullName evidence="8">Glycosyl hydrolase family 47-domain-containing protein</fullName>
    </submittedName>
</protein>
<dbReference type="GO" id="GO:0016787">
    <property type="term" value="F:hydrolase activity"/>
    <property type="evidence" value="ECO:0007669"/>
    <property type="project" value="UniProtKB-KW"/>
</dbReference>
<evidence type="ECO:0000256" key="5">
    <source>
        <dbReference type="ARBA" id="ARBA00023157"/>
    </source>
</evidence>
<dbReference type="InterPro" id="IPR050749">
    <property type="entry name" value="Glycosyl_Hydrolase_47"/>
</dbReference>
<feature type="region of interest" description="Disordered" evidence="6">
    <location>
        <begin position="540"/>
        <end position="685"/>
    </location>
</feature>
<accession>A0ABZ2X2T8</accession>
<feature type="transmembrane region" description="Helical" evidence="7">
    <location>
        <begin position="9"/>
        <end position="26"/>
    </location>
</feature>
<evidence type="ECO:0000256" key="7">
    <source>
        <dbReference type="SAM" id="Phobius"/>
    </source>
</evidence>
<dbReference type="Pfam" id="PF01532">
    <property type="entry name" value="Glyco_hydro_47"/>
    <property type="match status" value="1"/>
</dbReference>
<feature type="compositionally biased region" description="Polar residues" evidence="6">
    <location>
        <begin position="67"/>
        <end position="77"/>
    </location>
</feature>
<comment type="pathway">
    <text evidence="2">Protein modification; protein glycosylation.</text>
</comment>
<keyword evidence="9" id="KW-1185">Reference proteome</keyword>
<feature type="compositionally biased region" description="Polar residues" evidence="6">
    <location>
        <begin position="39"/>
        <end position="53"/>
    </location>
</feature>
<feature type="compositionally biased region" description="Polar residues" evidence="6">
    <location>
        <begin position="351"/>
        <end position="370"/>
    </location>
</feature>
<dbReference type="InterPro" id="IPR036026">
    <property type="entry name" value="Seven-hairpin_glycosidases"/>
</dbReference>
<keyword evidence="7" id="KW-0472">Membrane</keyword>
<feature type="compositionally biased region" description="Basic and acidic residues" evidence="6">
    <location>
        <begin position="91"/>
        <end position="113"/>
    </location>
</feature>
<proteinExistence type="inferred from homology"/>
<gene>
    <name evidence="8" type="ORF">QYS62_007478</name>
</gene>
<organism evidence="8 9">
    <name type="scientific">Fusarium acuminatum</name>
    <dbReference type="NCBI Taxonomy" id="5515"/>
    <lineage>
        <taxon>Eukaryota</taxon>
        <taxon>Fungi</taxon>
        <taxon>Dikarya</taxon>
        <taxon>Ascomycota</taxon>
        <taxon>Pezizomycotina</taxon>
        <taxon>Sordariomycetes</taxon>
        <taxon>Hypocreomycetidae</taxon>
        <taxon>Hypocreales</taxon>
        <taxon>Nectriaceae</taxon>
        <taxon>Fusarium</taxon>
        <taxon>Fusarium tricinctum species complex</taxon>
    </lineage>
</organism>
<dbReference type="PANTHER" id="PTHR11742:SF103">
    <property type="entry name" value="ENDOPLASMIC RETICULUM MANNOSIDASE MNL2-RELATED"/>
    <property type="match status" value="1"/>
</dbReference>
<keyword evidence="7" id="KW-0812">Transmembrane</keyword>
<sequence length="855" mass="94308">MLPLRRRGRFYAIVAVVMVFLLYRFMQDSWSQSHFETVKQPGQSASGPVQGSKESFEPAVVPPLNNLPDSEQDSSAANKPKPAVPQGDTGSPDKAHEDIPAKVDTPLEEKPAAEKPVQVGDDPKAVPEGKTEDKTDDKPENKAADNKNTPEQDPPQVPAVHFKDPPKQADNPDIPDVNVDGSKVHWTKPKENFPIPPESIKPLPTGTPPSINRIQFDFQPEDVTTSTTRIDRLNRVKAEIVRAWSGTHKYYDAVDRITDALIEMQAAGRTHIPGLFPEHIDASGCNRTADTQTESLSQEALQQVQSADLTKEPEGFNPATQGDTPGDSEQLPKADSRWEDKLRRRDVADGTSESLKSGDQTPARPASQQAPPLAADGSSADWECKPQGLQYLLLNGLEPKYRALYENTIDAVNEWLLYRPMIKDDGWDAFFTGKLTTSSRGDSEWSKSYEMAHLSCFIGGMYGLGGKIFGRDGDIDKAKKLTDGCVWAYQSTPTHIMPEFAHLVACPALEKCAFSEESWYEDLDPSREWRDSEFRKWSEGEAQRKLAEDAAPVPAQAPGSQPLTPQSGDGKEQPGQPAQADKLGGSSGNAEPVVNPLEAAGAAADGPPNVVKRAGIPMPELDRKTEEDASEFGSKLPDSLKDKIGLNQPEVEKTDADKPEGENGESSKSDSDKAEPAPAESDNKPAAIQDVTENAAEPKPAIVDSFDTMKNSEQVAAPDGTPSERPMTHEEYVKSRIERERLPPGYTDIINRNYILRPEAIESVWYMYRITGDTTWMDKGWNMFQATIAATRTEFANSAIEDVTDTTQNGLKDEMESFWLSETLKYYFLLFSEPNVISLDEWVLNTEAHPFRRST</sequence>